<evidence type="ECO:0000256" key="7">
    <source>
        <dbReference type="ARBA" id="ARBA00022840"/>
    </source>
</evidence>
<evidence type="ECO:0000256" key="2">
    <source>
        <dbReference type="ARBA" id="ARBA00012438"/>
    </source>
</evidence>
<organism evidence="12 13">
    <name type="scientific">Candidatus Thiodiazotropha endoloripes</name>
    <dbReference type="NCBI Taxonomy" id="1818881"/>
    <lineage>
        <taxon>Bacteria</taxon>
        <taxon>Pseudomonadati</taxon>
        <taxon>Pseudomonadota</taxon>
        <taxon>Gammaproteobacteria</taxon>
        <taxon>Chromatiales</taxon>
        <taxon>Sedimenticolaceae</taxon>
        <taxon>Candidatus Thiodiazotropha</taxon>
    </lineage>
</organism>
<dbReference type="EC" id="2.7.13.3" evidence="2"/>
<evidence type="ECO:0000256" key="8">
    <source>
        <dbReference type="ARBA" id="ARBA00023012"/>
    </source>
</evidence>
<evidence type="ECO:0000313" key="12">
    <source>
        <dbReference type="EMBL" id="ODB98199.1"/>
    </source>
</evidence>
<dbReference type="Pfam" id="PF13426">
    <property type="entry name" value="PAS_9"/>
    <property type="match status" value="1"/>
</dbReference>
<keyword evidence="3" id="KW-0597">Phosphoprotein</keyword>
<dbReference type="Gene3D" id="1.10.287.130">
    <property type="match status" value="1"/>
</dbReference>
<sequence length="852" mass="96592">MNALRSSKWQAKLAAVPLPALSLLVGILCGLLMWLVLEPIQDRRLANLFHDELVRRLDVRAVETRHRFEQFLQEWRKVGSGLSNHWRIRNYLGSNAWHQSKNSDTQAILHQQTPEWLDPGYPKLNSIEPKHVVLLDNRATPREIYQKQSLSFDLDQLFEFYSGRNEALVTLIDQVPYLLVWSNVSYLEDDLAAVLLLVVPVDDQFLLESQSMTHDSDTLIALVDANTLKLLSSSNREMIARNSHLNDWHENYLLTSQAITRFQSMEQSLLFTTLVSRDAVEKTILNITKLAQQDRFLAALVYIIAFSVIFYLISAKISHVLIRISRFGQQALGIEQPVTKKGNQLLLLEDWVKAFFRQLISARDTLRNKQEERLRETEVLKSALFDNSMVSIVTLNQEGIIVEVNGTAFKTFGYSRSQLIGRHLEEMAIHPNDRERFRAMLTACISMSASNSKCRGQAMQAVTVNGEEKSVECSVISIRLQQQTVFNVYLRDISGQKQAQREITSLAKLASENPSPVLRINKRGVIVYANAASEPLMGYWDCERGQTLPLYWKNLVASSLKEGTTKEYEINLDSQIFSLQLAPILELEYVNIYGRDITRIRMAEMQSRQHQSELVHVCRLSTMGEMSTGLAHELNQPLSAIVNFASGCVRRMQSGKGGEPEIIDAIAQITAQAERAGEIIKRLRTLVGKRPQEHEVVNLNHLVLEVASFIEFEANRQHVEVILELSEGVLPVEVDLVQIEQVMLNLVRNAIDAMKQVDQNQRRLVLKTGRMSAREVQVLVQDSGSGIPEQTQKHLFDAFFSTKKSGMGMGLPISQKIMQDHKGMIEVESEYGHGATFRLVLPSDPTIELPGF</sequence>
<dbReference type="SMART" id="SM00388">
    <property type="entry name" value="HisKA"/>
    <property type="match status" value="1"/>
</dbReference>
<keyword evidence="6 12" id="KW-0418">Kinase</keyword>
<keyword evidence="13" id="KW-1185">Reference proteome</keyword>
<dbReference type="RefSeq" id="WP_069024772.1">
    <property type="nucleotide sequence ID" value="NZ_LVJZ01000003.1"/>
</dbReference>
<reference evidence="12 13" key="1">
    <citation type="submission" date="2016-03" db="EMBL/GenBank/DDBJ databases">
        <title>Chemosynthetic sulphur-oxidizing symbionts of marine invertebrate animals are capable of nitrogen fixation.</title>
        <authorList>
            <person name="Petersen J.M."/>
            <person name="Kemper A."/>
            <person name="Gruber-Vodicka H."/>
            <person name="Cardini U."/>
            <person name="Geest Mvander."/>
            <person name="Kleiner M."/>
            <person name="Bulgheresi S."/>
            <person name="Fussmann M."/>
            <person name="Herbold C."/>
            <person name="Seah B.K.B."/>
            <person name="Antony C.Paul."/>
            <person name="Liu D."/>
            <person name="Belitz A."/>
            <person name="Weber M."/>
        </authorList>
    </citation>
    <scope>NUCLEOTIDE SEQUENCE [LARGE SCALE GENOMIC DNA]</scope>
    <source>
        <strain evidence="12">G_D</strain>
    </source>
</reference>
<dbReference type="Pfam" id="PF02518">
    <property type="entry name" value="HATPase_c"/>
    <property type="match status" value="1"/>
</dbReference>
<evidence type="ECO:0000256" key="4">
    <source>
        <dbReference type="ARBA" id="ARBA00022679"/>
    </source>
</evidence>
<feature type="domain" description="Histidine kinase" evidence="10">
    <location>
        <begin position="629"/>
        <end position="845"/>
    </location>
</feature>
<dbReference type="PROSITE" id="PS50112">
    <property type="entry name" value="PAS"/>
    <property type="match status" value="2"/>
</dbReference>
<evidence type="ECO:0000256" key="5">
    <source>
        <dbReference type="ARBA" id="ARBA00022741"/>
    </source>
</evidence>
<evidence type="ECO:0000256" key="1">
    <source>
        <dbReference type="ARBA" id="ARBA00000085"/>
    </source>
</evidence>
<dbReference type="Proteomes" id="UP000094849">
    <property type="component" value="Unassembled WGS sequence"/>
</dbReference>
<dbReference type="Pfam" id="PF00512">
    <property type="entry name" value="HisKA"/>
    <property type="match status" value="1"/>
</dbReference>
<keyword evidence="5" id="KW-0547">Nucleotide-binding</keyword>
<dbReference type="PANTHER" id="PTHR43065:SF46">
    <property type="entry name" value="C4-DICARBOXYLATE TRANSPORT SENSOR PROTEIN DCTB"/>
    <property type="match status" value="1"/>
</dbReference>
<keyword evidence="7" id="KW-0067">ATP-binding</keyword>
<dbReference type="Gene3D" id="3.30.450.20">
    <property type="entry name" value="PAS domain"/>
    <property type="match status" value="1"/>
</dbReference>
<feature type="transmembrane region" description="Helical" evidence="9">
    <location>
        <begin position="20"/>
        <end position="37"/>
    </location>
</feature>
<dbReference type="Gene3D" id="3.30.565.10">
    <property type="entry name" value="Histidine kinase-like ATPase, C-terminal domain"/>
    <property type="match status" value="1"/>
</dbReference>
<keyword evidence="8" id="KW-0902">Two-component regulatory system</keyword>
<dbReference type="NCBIfam" id="TIGR00229">
    <property type="entry name" value="sensory_box"/>
    <property type="match status" value="1"/>
</dbReference>
<dbReference type="EMBL" id="LVJZ01000003">
    <property type="protein sequence ID" value="ODB98199.1"/>
    <property type="molecule type" value="Genomic_DNA"/>
</dbReference>
<dbReference type="GO" id="GO:0000155">
    <property type="term" value="F:phosphorelay sensor kinase activity"/>
    <property type="evidence" value="ECO:0007669"/>
    <property type="project" value="InterPro"/>
</dbReference>
<keyword evidence="9" id="KW-0472">Membrane</keyword>
<feature type="domain" description="PAS" evidence="11">
    <location>
        <begin position="502"/>
        <end position="539"/>
    </location>
</feature>
<dbReference type="InterPro" id="IPR035965">
    <property type="entry name" value="PAS-like_dom_sf"/>
</dbReference>
<dbReference type="AlphaFoldDB" id="A0A1E2UTW3"/>
<evidence type="ECO:0000259" key="11">
    <source>
        <dbReference type="PROSITE" id="PS50112"/>
    </source>
</evidence>
<keyword evidence="9" id="KW-1133">Transmembrane helix</keyword>
<feature type="domain" description="PAS" evidence="11">
    <location>
        <begin position="377"/>
        <end position="448"/>
    </location>
</feature>
<comment type="caution">
    <text evidence="12">The sequence shown here is derived from an EMBL/GenBank/DDBJ whole genome shotgun (WGS) entry which is preliminary data.</text>
</comment>
<comment type="catalytic activity">
    <reaction evidence="1">
        <text>ATP + protein L-histidine = ADP + protein N-phospho-L-histidine.</text>
        <dbReference type="EC" id="2.7.13.3"/>
    </reaction>
</comment>
<dbReference type="SMART" id="SM00387">
    <property type="entry name" value="HATPase_c"/>
    <property type="match status" value="1"/>
</dbReference>
<dbReference type="InterPro" id="IPR000014">
    <property type="entry name" value="PAS"/>
</dbReference>
<proteinExistence type="predicted"/>
<evidence type="ECO:0000256" key="3">
    <source>
        <dbReference type="ARBA" id="ARBA00022553"/>
    </source>
</evidence>
<dbReference type="PROSITE" id="PS50109">
    <property type="entry name" value="HIS_KIN"/>
    <property type="match status" value="1"/>
</dbReference>
<dbReference type="InterPro" id="IPR004358">
    <property type="entry name" value="Sig_transdc_His_kin-like_C"/>
</dbReference>
<name>A0A1E2UTW3_9GAMM</name>
<dbReference type="InterPro" id="IPR036890">
    <property type="entry name" value="HATPase_C_sf"/>
</dbReference>
<evidence type="ECO:0000259" key="10">
    <source>
        <dbReference type="PROSITE" id="PS50109"/>
    </source>
</evidence>
<protein>
    <recommendedName>
        <fullName evidence="2">histidine kinase</fullName>
        <ecNumber evidence="2">2.7.13.3</ecNumber>
    </recommendedName>
</protein>
<accession>A0A1E2UTW3</accession>
<feature type="transmembrane region" description="Helical" evidence="9">
    <location>
        <begin position="296"/>
        <end position="313"/>
    </location>
</feature>
<keyword evidence="4" id="KW-0808">Transferase</keyword>
<dbReference type="GO" id="GO:0005524">
    <property type="term" value="F:ATP binding"/>
    <property type="evidence" value="ECO:0007669"/>
    <property type="project" value="UniProtKB-KW"/>
</dbReference>
<dbReference type="PRINTS" id="PR00344">
    <property type="entry name" value="BCTRLSENSOR"/>
</dbReference>
<dbReference type="SUPFAM" id="SSF47384">
    <property type="entry name" value="Homodimeric domain of signal transducing histidine kinase"/>
    <property type="match status" value="1"/>
</dbReference>
<dbReference type="InterPro" id="IPR003661">
    <property type="entry name" value="HisK_dim/P_dom"/>
</dbReference>
<evidence type="ECO:0000256" key="9">
    <source>
        <dbReference type="SAM" id="Phobius"/>
    </source>
</evidence>
<dbReference type="InterPro" id="IPR003594">
    <property type="entry name" value="HATPase_dom"/>
</dbReference>
<keyword evidence="9" id="KW-0812">Transmembrane</keyword>
<dbReference type="CDD" id="cd00082">
    <property type="entry name" value="HisKA"/>
    <property type="match status" value="1"/>
</dbReference>
<dbReference type="STRING" id="1818881.A3196_16435"/>
<evidence type="ECO:0000313" key="13">
    <source>
        <dbReference type="Proteomes" id="UP000094849"/>
    </source>
</evidence>
<dbReference type="PANTHER" id="PTHR43065">
    <property type="entry name" value="SENSOR HISTIDINE KINASE"/>
    <property type="match status" value="1"/>
</dbReference>
<dbReference type="InterPro" id="IPR036097">
    <property type="entry name" value="HisK_dim/P_sf"/>
</dbReference>
<dbReference type="CDD" id="cd00130">
    <property type="entry name" value="PAS"/>
    <property type="match status" value="1"/>
</dbReference>
<evidence type="ECO:0000256" key="6">
    <source>
        <dbReference type="ARBA" id="ARBA00022777"/>
    </source>
</evidence>
<dbReference type="InterPro" id="IPR005467">
    <property type="entry name" value="His_kinase_dom"/>
</dbReference>
<dbReference type="SMART" id="SM00091">
    <property type="entry name" value="PAS"/>
    <property type="match status" value="2"/>
</dbReference>
<dbReference type="SUPFAM" id="SSF55785">
    <property type="entry name" value="PYP-like sensor domain (PAS domain)"/>
    <property type="match status" value="1"/>
</dbReference>
<gene>
    <name evidence="12" type="ORF">A3196_16435</name>
</gene>
<dbReference type="SUPFAM" id="SSF55874">
    <property type="entry name" value="ATPase domain of HSP90 chaperone/DNA topoisomerase II/histidine kinase"/>
    <property type="match status" value="1"/>
</dbReference>